<dbReference type="InterPro" id="IPR038726">
    <property type="entry name" value="PDDEXK_AddAB-type"/>
</dbReference>
<dbReference type="Gene3D" id="3.40.50.300">
    <property type="entry name" value="P-loop containing nucleotide triphosphate hydrolases"/>
    <property type="match status" value="1"/>
</dbReference>
<evidence type="ECO:0000313" key="4">
    <source>
        <dbReference type="Proteomes" id="UP001597011"/>
    </source>
</evidence>
<keyword evidence="4" id="KW-1185">Reference proteome</keyword>
<dbReference type="Gene3D" id="3.90.320.10">
    <property type="match status" value="1"/>
</dbReference>
<protein>
    <submittedName>
        <fullName evidence="3">PD-(D/E)XK nuclease family protein</fullName>
    </submittedName>
</protein>
<evidence type="ECO:0000259" key="2">
    <source>
        <dbReference type="Pfam" id="PF12705"/>
    </source>
</evidence>
<gene>
    <name evidence="3" type="ORF">ACFQ0I_03890</name>
</gene>
<organism evidence="3 4">
    <name type="scientific">Mariniflexile aquimaris</name>
    <dbReference type="NCBI Taxonomy" id="881009"/>
    <lineage>
        <taxon>Bacteria</taxon>
        <taxon>Pseudomonadati</taxon>
        <taxon>Bacteroidota</taxon>
        <taxon>Flavobacteriia</taxon>
        <taxon>Flavobacteriales</taxon>
        <taxon>Flavobacteriaceae</taxon>
        <taxon>Mariniflexile</taxon>
    </lineage>
</organism>
<dbReference type="EMBL" id="JBHTIB010000002">
    <property type="protein sequence ID" value="MFD0834892.1"/>
    <property type="molecule type" value="Genomic_DNA"/>
</dbReference>
<dbReference type="RefSeq" id="WP_379939523.1">
    <property type="nucleotide sequence ID" value="NZ_JBHTIB010000002.1"/>
</dbReference>
<evidence type="ECO:0000313" key="3">
    <source>
        <dbReference type="EMBL" id="MFD0834892.1"/>
    </source>
</evidence>
<name>A0ABW3BS58_9FLAO</name>
<dbReference type="InterPro" id="IPR011604">
    <property type="entry name" value="PDDEXK-like_dom_sf"/>
</dbReference>
<feature type="domain" description="PD-(D/E)XK endonuclease-like" evidence="2">
    <location>
        <begin position="644"/>
        <end position="916"/>
    </location>
</feature>
<dbReference type="Proteomes" id="UP001597011">
    <property type="component" value="Unassembled WGS sequence"/>
</dbReference>
<dbReference type="Gene3D" id="1.10.486.10">
    <property type="entry name" value="PCRA, domain 4"/>
    <property type="match status" value="1"/>
</dbReference>
<feature type="coiled-coil region" evidence="1">
    <location>
        <begin position="282"/>
        <end position="309"/>
    </location>
</feature>
<comment type="caution">
    <text evidence="3">The sequence shown here is derived from an EMBL/GenBank/DDBJ whole genome shotgun (WGS) entry which is preliminary data.</text>
</comment>
<keyword evidence="1" id="KW-0175">Coiled coil</keyword>
<sequence>MTTFIFDVLKDLHSRDVNFSKLTFILPSKRAGLFLKHQLSKVTNQTIFSPHILSIEEFVEEMSQLKSISNSELLFHFYNTYVHLTKESEPDSFETFSKWAQILLQDFNEIDRYLILQKNIFDYLSAIQDLKHWSLEENKTDFVKKYLSFWKKLPVYYQHYTEQLLNKKIGYQGLIYREAVENLEAYIQNNSNKQHVFLGFNALNTAEETIIQELLQNDLAKIYWDIDAVFINNTSHDAALFTRQHKTNWIYFKNHPFNWITENYSSPKNISVFGVPKNIGQAKFIGSLLNNLKEENQSLQNTAVVLGDENLLIPVLNSLPQNIEDLNITMGFPLKSIPLASLFESLFHLHKNPSKAFYYKDVINIIAHQFIRPLFYEDSIDYASKIIETIESNNIIYVSTERLKQMAPLHEDLINIVFSNWDQSIEKTLKNCSALILIIKSHLDSNKAANLLPLEYLYRFNELFNELARLNIEFGHIKDVSTLFSIYKELLTSETLDFQGEPLQGLQIMGMLESRVLDFETVIISSVNEGVLPSGKSNNSFIPFDVKLENKLPTYKEKDAVYTYHFYRLLQRAKQVYILYNTEADVLTGGEKSRFITQLELEGKHAINHQIVSPQVPVIQAALQTVEKNENLVNDIMKLAEKGFSPSSLTSYIRNPIDFYNQKLLKIKEHDDVEETVAANTLGTVVHNTLEDFYKPFIGTFITVENIKKLKSHIDEKVSHHFKNEYKEGDISKGKNLIVFEIAKRYVSNFLDLEIRDLKAGNQIKIIAIEANNDITLEIHELNFPVKLVGKVDRVDEYNGITRIIDYKTGSVEQGHVEIVDWEAITTDYKKYSKPFQVLSYAYMMHLMGAIKLPVEAGIISFKNLNAGFLKFAKKDKSGRGAQKDFLITNETLDNFKVELNRLILEICNPNIPFTEKDI</sequence>
<proteinExistence type="predicted"/>
<dbReference type="SUPFAM" id="SSF52980">
    <property type="entry name" value="Restriction endonuclease-like"/>
    <property type="match status" value="1"/>
</dbReference>
<dbReference type="Pfam" id="PF12705">
    <property type="entry name" value="PDDEXK_1"/>
    <property type="match status" value="1"/>
</dbReference>
<reference evidence="4" key="1">
    <citation type="journal article" date="2019" name="Int. J. Syst. Evol. Microbiol.">
        <title>The Global Catalogue of Microorganisms (GCM) 10K type strain sequencing project: providing services to taxonomists for standard genome sequencing and annotation.</title>
        <authorList>
            <consortium name="The Broad Institute Genomics Platform"/>
            <consortium name="The Broad Institute Genome Sequencing Center for Infectious Disease"/>
            <person name="Wu L."/>
            <person name="Ma J."/>
        </authorList>
    </citation>
    <scope>NUCLEOTIDE SEQUENCE [LARGE SCALE GENOMIC DNA]</scope>
    <source>
        <strain evidence="4">CCUG 60529</strain>
    </source>
</reference>
<dbReference type="SUPFAM" id="SSF52540">
    <property type="entry name" value="P-loop containing nucleoside triphosphate hydrolases"/>
    <property type="match status" value="1"/>
</dbReference>
<dbReference type="InterPro" id="IPR027417">
    <property type="entry name" value="P-loop_NTPase"/>
</dbReference>
<evidence type="ECO:0000256" key="1">
    <source>
        <dbReference type="SAM" id="Coils"/>
    </source>
</evidence>
<accession>A0ABW3BS58</accession>
<dbReference type="InterPro" id="IPR011335">
    <property type="entry name" value="Restrct_endonuc-II-like"/>
</dbReference>